<dbReference type="STRING" id="49390.A0A068TZ07"/>
<comment type="similarity">
    <text evidence="3">Belongs to the 3-hydroxybenzoate 6-hydroxylase family.</text>
</comment>
<dbReference type="PANTHER" id="PTHR45934:SF28">
    <property type="entry name" value="OS03G0153100 PROTEIN"/>
    <property type="match status" value="1"/>
</dbReference>
<dbReference type="OMA" id="PSQWAIF"/>
<dbReference type="InParanoid" id="A0A068TZ07"/>
<dbReference type="OrthoDB" id="655030at2759"/>
<dbReference type="InterPro" id="IPR044560">
    <property type="entry name" value="MOase"/>
</dbReference>
<evidence type="ECO:0000256" key="2">
    <source>
        <dbReference type="ARBA" id="ARBA00023033"/>
    </source>
</evidence>
<dbReference type="GO" id="GO:0004497">
    <property type="term" value="F:monooxygenase activity"/>
    <property type="evidence" value="ECO:0007669"/>
    <property type="project" value="UniProtKB-KW"/>
</dbReference>
<evidence type="ECO:0000256" key="1">
    <source>
        <dbReference type="ARBA" id="ARBA00023002"/>
    </source>
</evidence>
<protein>
    <recommendedName>
        <fullName evidence="4">FAD-binding domain-containing protein</fullName>
    </recommendedName>
</protein>
<dbReference type="AlphaFoldDB" id="A0A068TZ07"/>
<keyword evidence="1" id="KW-0560">Oxidoreductase</keyword>
<evidence type="ECO:0000313" key="5">
    <source>
        <dbReference type="EMBL" id="CDP01501.1"/>
    </source>
</evidence>
<dbReference type="PhylomeDB" id="A0A068TZ07"/>
<sequence>MDIEQDIVIVGAGISGLTASLALHSYGLRSLVLESSECLRTTGYALTLWPNAWRALDAVGVGDHLRQNSVPFRGIQVGSVDTGFPTGELAFEQNKYGKHECRRVRRKGLLEALEKELPQGTIWYSSKVVSIEESGHSKLVQLADGCVIRTKVVIGCDGVNSVVAKWLGLPTPISAGRSSIRGFAEYPAGHFFKPNFYIYFGGGVRFGFVPCDDKSINWFCNFNLSNATWHQNMSEEPVKLKAFVLSKIVNIPREVSDIVQRTEVGSISCAELKMRLPWDILRRDIAKSSICVAGDALHPMTPDLGQGGCSALEDGVILARCIGESFLKIPRKDVGDGKEDVDPKVVAFKKGVENYAKERRWRSFSLIAAAYAIGFVQASENKFICFLREKFLSMLTVAAVLKMADFDCGNLDIYRQFS</sequence>
<dbReference type="InterPro" id="IPR002938">
    <property type="entry name" value="FAD-bd"/>
</dbReference>
<dbReference type="Gene3D" id="3.50.50.60">
    <property type="entry name" value="FAD/NAD(P)-binding domain"/>
    <property type="match status" value="1"/>
</dbReference>
<name>A0A068TZ07_COFCA</name>
<feature type="domain" description="FAD-binding" evidence="4">
    <location>
        <begin position="6"/>
        <end position="322"/>
    </location>
</feature>
<dbReference type="EMBL" id="HG739091">
    <property type="protein sequence ID" value="CDP01501.1"/>
    <property type="molecule type" value="Genomic_DNA"/>
</dbReference>
<dbReference type="SUPFAM" id="SSF51905">
    <property type="entry name" value="FAD/NAD(P)-binding domain"/>
    <property type="match status" value="1"/>
</dbReference>
<dbReference type="GO" id="GO:0071949">
    <property type="term" value="F:FAD binding"/>
    <property type="evidence" value="ECO:0007669"/>
    <property type="project" value="InterPro"/>
</dbReference>
<proteinExistence type="inferred from homology"/>
<organism evidence="5 6">
    <name type="scientific">Coffea canephora</name>
    <name type="common">Robusta coffee</name>
    <dbReference type="NCBI Taxonomy" id="49390"/>
    <lineage>
        <taxon>Eukaryota</taxon>
        <taxon>Viridiplantae</taxon>
        <taxon>Streptophyta</taxon>
        <taxon>Embryophyta</taxon>
        <taxon>Tracheophyta</taxon>
        <taxon>Spermatophyta</taxon>
        <taxon>Magnoliopsida</taxon>
        <taxon>eudicotyledons</taxon>
        <taxon>Gunneridae</taxon>
        <taxon>Pentapetalae</taxon>
        <taxon>asterids</taxon>
        <taxon>lamiids</taxon>
        <taxon>Gentianales</taxon>
        <taxon>Rubiaceae</taxon>
        <taxon>Ixoroideae</taxon>
        <taxon>Gardenieae complex</taxon>
        <taxon>Bertiereae - Coffeeae clade</taxon>
        <taxon>Coffeeae</taxon>
        <taxon>Coffea</taxon>
    </lineage>
</organism>
<evidence type="ECO:0000313" key="6">
    <source>
        <dbReference type="Proteomes" id="UP000295252"/>
    </source>
</evidence>
<keyword evidence="2" id="KW-0503">Monooxygenase</keyword>
<dbReference type="Proteomes" id="UP000295252">
    <property type="component" value="Chromosome IX"/>
</dbReference>
<gene>
    <name evidence="5" type="ORF">GSCOC_T00036574001</name>
</gene>
<dbReference type="PRINTS" id="PR00420">
    <property type="entry name" value="RNGMNOXGNASE"/>
</dbReference>
<dbReference type="InterPro" id="IPR036188">
    <property type="entry name" value="FAD/NAD-bd_sf"/>
</dbReference>
<dbReference type="Gramene" id="CDP01501">
    <property type="protein sequence ID" value="CDP01501"/>
    <property type="gene ID" value="GSCOC_T00036574001"/>
</dbReference>
<dbReference type="Pfam" id="PF01494">
    <property type="entry name" value="FAD_binding_3"/>
    <property type="match status" value="1"/>
</dbReference>
<evidence type="ECO:0000259" key="4">
    <source>
        <dbReference type="Pfam" id="PF01494"/>
    </source>
</evidence>
<accession>A0A068TZ07</accession>
<reference evidence="6" key="1">
    <citation type="journal article" date="2014" name="Science">
        <title>The coffee genome provides insight into the convergent evolution of caffeine biosynthesis.</title>
        <authorList>
            <person name="Denoeud F."/>
            <person name="Carretero-Paulet L."/>
            <person name="Dereeper A."/>
            <person name="Droc G."/>
            <person name="Guyot R."/>
            <person name="Pietrella M."/>
            <person name="Zheng C."/>
            <person name="Alberti A."/>
            <person name="Anthony F."/>
            <person name="Aprea G."/>
            <person name="Aury J.M."/>
            <person name="Bento P."/>
            <person name="Bernard M."/>
            <person name="Bocs S."/>
            <person name="Campa C."/>
            <person name="Cenci A."/>
            <person name="Combes M.C."/>
            <person name="Crouzillat D."/>
            <person name="Da Silva C."/>
            <person name="Daddiego L."/>
            <person name="De Bellis F."/>
            <person name="Dussert S."/>
            <person name="Garsmeur O."/>
            <person name="Gayraud T."/>
            <person name="Guignon V."/>
            <person name="Jahn K."/>
            <person name="Jamilloux V."/>
            <person name="Joet T."/>
            <person name="Labadie K."/>
            <person name="Lan T."/>
            <person name="Leclercq J."/>
            <person name="Lepelley M."/>
            <person name="Leroy T."/>
            <person name="Li L.T."/>
            <person name="Librado P."/>
            <person name="Lopez L."/>
            <person name="Munoz A."/>
            <person name="Noel B."/>
            <person name="Pallavicini A."/>
            <person name="Perrotta G."/>
            <person name="Poncet V."/>
            <person name="Pot D."/>
            <person name="Priyono X."/>
            <person name="Rigoreau M."/>
            <person name="Rouard M."/>
            <person name="Rozas J."/>
            <person name="Tranchant-Dubreuil C."/>
            <person name="VanBuren R."/>
            <person name="Zhang Q."/>
            <person name="Andrade A.C."/>
            <person name="Argout X."/>
            <person name="Bertrand B."/>
            <person name="de Kochko A."/>
            <person name="Graziosi G."/>
            <person name="Henry R.J."/>
            <person name="Jayarama X."/>
            <person name="Ming R."/>
            <person name="Nagai C."/>
            <person name="Rounsley S."/>
            <person name="Sankoff D."/>
            <person name="Giuliano G."/>
            <person name="Albert V.A."/>
            <person name="Wincker P."/>
            <person name="Lashermes P."/>
        </authorList>
    </citation>
    <scope>NUCLEOTIDE SEQUENCE [LARGE SCALE GENOMIC DNA]</scope>
    <source>
        <strain evidence="6">cv. DH200-94</strain>
    </source>
</reference>
<keyword evidence="6" id="KW-1185">Reference proteome</keyword>
<evidence type="ECO:0000256" key="3">
    <source>
        <dbReference type="ARBA" id="ARBA00024018"/>
    </source>
</evidence>
<dbReference type="PANTHER" id="PTHR45934">
    <property type="entry name" value="FAD/NAD(P)-BINDING OXIDOREDUCTASE FAMILY PROTEIN"/>
    <property type="match status" value="1"/>
</dbReference>
<dbReference type="FunCoup" id="A0A068TZ07">
    <property type="interactions" value="90"/>
</dbReference>